<dbReference type="EMBL" id="KQ995356">
    <property type="protein sequence ID" value="KZV46893.1"/>
    <property type="molecule type" value="Genomic_DNA"/>
</dbReference>
<evidence type="ECO:0000313" key="2">
    <source>
        <dbReference type="Proteomes" id="UP000250235"/>
    </source>
</evidence>
<proteinExistence type="predicted"/>
<accession>A0A2Z7CJK1</accession>
<reference evidence="1 2" key="1">
    <citation type="journal article" date="2015" name="Proc. Natl. Acad. Sci. U.S.A.">
        <title>The resurrection genome of Boea hygrometrica: A blueprint for survival of dehydration.</title>
        <authorList>
            <person name="Xiao L."/>
            <person name="Yang G."/>
            <person name="Zhang L."/>
            <person name="Yang X."/>
            <person name="Zhao S."/>
            <person name="Ji Z."/>
            <person name="Zhou Q."/>
            <person name="Hu M."/>
            <person name="Wang Y."/>
            <person name="Chen M."/>
            <person name="Xu Y."/>
            <person name="Jin H."/>
            <person name="Xiao X."/>
            <person name="Hu G."/>
            <person name="Bao F."/>
            <person name="Hu Y."/>
            <person name="Wan P."/>
            <person name="Li L."/>
            <person name="Deng X."/>
            <person name="Kuang T."/>
            <person name="Xiang C."/>
            <person name="Zhu J.K."/>
            <person name="Oliver M.J."/>
            <person name="He Y."/>
        </authorList>
    </citation>
    <scope>NUCLEOTIDE SEQUENCE [LARGE SCALE GENOMIC DNA]</scope>
    <source>
        <strain evidence="2">cv. XS01</strain>
    </source>
</reference>
<dbReference type="AlphaFoldDB" id="A0A2Z7CJK1"/>
<organism evidence="1 2">
    <name type="scientific">Dorcoceras hygrometricum</name>
    <dbReference type="NCBI Taxonomy" id="472368"/>
    <lineage>
        <taxon>Eukaryota</taxon>
        <taxon>Viridiplantae</taxon>
        <taxon>Streptophyta</taxon>
        <taxon>Embryophyta</taxon>
        <taxon>Tracheophyta</taxon>
        <taxon>Spermatophyta</taxon>
        <taxon>Magnoliopsida</taxon>
        <taxon>eudicotyledons</taxon>
        <taxon>Gunneridae</taxon>
        <taxon>Pentapetalae</taxon>
        <taxon>asterids</taxon>
        <taxon>lamiids</taxon>
        <taxon>Lamiales</taxon>
        <taxon>Gesneriaceae</taxon>
        <taxon>Didymocarpoideae</taxon>
        <taxon>Trichosporeae</taxon>
        <taxon>Loxocarpinae</taxon>
        <taxon>Dorcoceras</taxon>
    </lineage>
</organism>
<dbReference type="Proteomes" id="UP000250235">
    <property type="component" value="Unassembled WGS sequence"/>
</dbReference>
<name>A0A2Z7CJK1_9LAMI</name>
<evidence type="ECO:0000313" key="1">
    <source>
        <dbReference type="EMBL" id="KZV46893.1"/>
    </source>
</evidence>
<protein>
    <submittedName>
        <fullName evidence="1">Glucose and ribitol dehydrogenase1-like</fullName>
    </submittedName>
</protein>
<gene>
    <name evidence="1" type="ORF">F511_34834</name>
</gene>
<sequence>MALFFIQNALQVNFDSLLSIPSGGMRKAMVIPSTKKASVFAVQLSLLMEGVPGLKLCESKALPSLKILSVKSIGTNVAKKKPAEVELIEEKKLLLMQRKQQQSRPHGWRAVVVPTIQIHMARPPKRKLYLVEDSDSEDTKPLKKSTPVPVPIALAVPKPTPKEAESTQIPNEESFSLEEILLTIRAKAFPPSVASTKPLTQIRWIQGIRIRLETRFFFAKVSRLRQFTRFDQSSLTSTVSTLRANVAKLLQWAETDSLKVAFKRRLLVQAKLRELLLRKLLIERNKNFVPGTSFTSIEIMVIDVLGEVHKIALLAYLGLRRQHNLVWTLPRPSNLFSGSNQDTAECSIFSSLQPMVNKCTHLEVISSA</sequence>
<keyword evidence="2" id="KW-1185">Reference proteome</keyword>